<dbReference type="InterPro" id="IPR017441">
    <property type="entry name" value="Protein_kinase_ATP_BS"/>
</dbReference>
<dbReference type="SMART" id="SM00220">
    <property type="entry name" value="S_TKc"/>
    <property type="match status" value="1"/>
</dbReference>
<evidence type="ECO:0000256" key="7">
    <source>
        <dbReference type="SAM" id="MobiDB-lite"/>
    </source>
</evidence>
<evidence type="ECO:0000256" key="3">
    <source>
        <dbReference type="ARBA" id="ARBA00022777"/>
    </source>
</evidence>
<comment type="caution">
    <text evidence="9">The sequence shown here is derived from an EMBL/GenBank/DDBJ whole genome shotgun (WGS) entry which is preliminary data.</text>
</comment>
<sequence length="831" mass="90743">MAAPEFSSPAAGTLKRSDAAMDLETGSLASPVAKRRSLHGIASFSSMAHDNVFDQATPAALNFDIHDDVAQNNYALAGSTIRRETQPSPTPTPSAARRSSSLRKSTLQQRHGDKGSWGRRTGAQQLAQMGAEIPSPSRNRPSLFSGSMQNPPMTHSTNPHPLSRSLKPSVSGSCFVEDSPIRFEPAPNQAPTRRLDRFKFSLGSSTSSIFSKSLPPAPQAAQLTQTPVVPPPAARSSMFMSSGLVSKVNRDPEEDKRMAVPDTPCKKSSSASFATYPPASAVRFRRGPATPIPFGSPHADRQSTPFSGTSKGLGLFHRLGGRPHRRASVLNLDEENKSAASSRDGASTPEGFPPTPTKSFLTPAVADGGLDRNLIDSPSANRRAPPISAVKPAFSREPSSSPIRPRGSPKTPLDGMLHLDPSRFSISNNGNGSAERYSPVPVTPSTSQGDRRIVTPIHVNKQSRIDIDGHLVERFHSVEEIGRGEFSVVYRVAEPKRVDPPVTPAPGSAFAVKKTRHIFAGPRDRDRKMKEVEILKSLVHAKHVLRFVDSWEMQGHLYIQTEYCDEGTLQGFLNDVGHRGRMDDFRLWKILYDMLLGLQEVHNADFMHLDMKPANIFITHEGVLKIGDFGLAAKWPVTDYIDAEGDREYIGPEILTGQYGKPSDLFAVGLMTLEMAGNVQLPDNGMSWQALRSGQYNDLPVQTPFELIGMRGDEPIPRSTMTIEDSIAGKVTTIPVLRPDFGVARHQPLAEPPAFMAHSSHSLSLDSLMRQLTHPDPDQRPTVNEVLEFESFRWVASRRRCAATVFEGLFGPREGPTQHAQGDVDTVMMDA</sequence>
<dbReference type="InterPro" id="IPR000719">
    <property type="entry name" value="Prot_kinase_dom"/>
</dbReference>
<evidence type="ECO:0000256" key="5">
    <source>
        <dbReference type="ARBA" id="ARBA00037982"/>
    </source>
</evidence>
<dbReference type="GO" id="GO:0004713">
    <property type="term" value="F:protein tyrosine kinase activity"/>
    <property type="evidence" value="ECO:0007669"/>
    <property type="project" value="TreeGrafter"/>
</dbReference>
<feature type="region of interest" description="Disordered" evidence="7">
    <location>
        <begin position="211"/>
        <end position="237"/>
    </location>
</feature>
<feature type="region of interest" description="Disordered" evidence="7">
    <location>
        <begin position="253"/>
        <end position="272"/>
    </location>
</feature>
<feature type="compositionally biased region" description="Polar residues" evidence="7">
    <location>
        <begin position="136"/>
        <end position="171"/>
    </location>
</feature>
<keyword evidence="1" id="KW-0808">Transferase</keyword>
<comment type="similarity">
    <text evidence="5">Belongs to the protein kinase superfamily. Ser/Thr protein kinase family. GCN2 subfamily.</text>
</comment>
<dbReference type="PANTHER" id="PTHR11042">
    <property type="entry name" value="EUKARYOTIC TRANSLATION INITIATION FACTOR 2-ALPHA KINASE EIF2-ALPHA KINASE -RELATED"/>
    <property type="match status" value="1"/>
</dbReference>
<evidence type="ECO:0000256" key="2">
    <source>
        <dbReference type="ARBA" id="ARBA00022741"/>
    </source>
</evidence>
<name>A0A9P1H4D4_9PEZI</name>
<dbReference type="PROSITE" id="PS00108">
    <property type="entry name" value="PROTEIN_KINASE_ST"/>
    <property type="match status" value="1"/>
</dbReference>
<dbReference type="PANTHER" id="PTHR11042:SF196">
    <property type="entry name" value="MITOSIS INHIBITOR PROTEIN KINASE SWE1"/>
    <property type="match status" value="1"/>
</dbReference>
<reference evidence="9" key="1">
    <citation type="submission" date="2022-11" db="EMBL/GenBank/DDBJ databases">
        <authorList>
            <person name="Scott C."/>
            <person name="Bruce N."/>
        </authorList>
    </citation>
    <scope>NUCLEOTIDE SEQUENCE</scope>
</reference>
<dbReference type="InterPro" id="IPR050339">
    <property type="entry name" value="CC_SR_Kinase"/>
</dbReference>
<keyword evidence="3" id="KW-0418">Kinase</keyword>
<dbReference type="GO" id="GO:0005634">
    <property type="term" value="C:nucleus"/>
    <property type="evidence" value="ECO:0007669"/>
    <property type="project" value="TreeGrafter"/>
</dbReference>
<evidence type="ECO:0000259" key="8">
    <source>
        <dbReference type="PROSITE" id="PS50011"/>
    </source>
</evidence>
<feature type="region of interest" description="Disordered" evidence="7">
    <location>
        <begin position="79"/>
        <end position="171"/>
    </location>
</feature>
<gene>
    <name evidence="9" type="ORF">PPNO1_LOCUS4863</name>
</gene>
<dbReference type="OrthoDB" id="5337378at2759"/>
<proteinExistence type="inferred from homology"/>
<dbReference type="GO" id="GO:0110031">
    <property type="term" value="P:negative regulation of G2/MI transition of meiotic cell cycle"/>
    <property type="evidence" value="ECO:0007669"/>
    <property type="project" value="TreeGrafter"/>
</dbReference>
<dbReference type="GO" id="GO:0005524">
    <property type="term" value="F:ATP binding"/>
    <property type="evidence" value="ECO:0007669"/>
    <property type="project" value="UniProtKB-UniRule"/>
</dbReference>
<dbReference type="PROSITE" id="PS50011">
    <property type="entry name" value="PROTEIN_KINASE_DOM"/>
    <property type="match status" value="1"/>
</dbReference>
<dbReference type="PROSITE" id="PS00107">
    <property type="entry name" value="PROTEIN_KINASE_ATP"/>
    <property type="match status" value="1"/>
</dbReference>
<accession>A0A9P1H4D4</accession>
<dbReference type="AlphaFoldDB" id="A0A9P1H4D4"/>
<dbReference type="SUPFAM" id="SSF56112">
    <property type="entry name" value="Protein kinase-like (PK-like)"/>
    <property type="match status" value="1"/>
</dbReference>
<dbReference type="Gene3D" id="1.10.510.10">
    <property type="entry name" value="Transferase(Phosphotransferase) domain 1"/>
    <property type="match status" value="1"/>
</dbReference>
<feature type="region of interest" description="Disordered" evidence="7">
    <location>
        <begin position="284"/>
        <end position="321"/>
    </location>
</feature>
<keyword evidence="4 6" id="KW-0067">ATP-binding</keyword>
<evidence type="ECO:0000256" key="6">
    <source>
        <dbReference type="PROSITE-ProRule" id="PRU10141"/>
    </source>
</evidence>
<evidence type="ECO:0000256" key="1">
    <source>
        <dbReference type="ARBA" id="ARBA00022679"/>
    </source>
</evidence>
<feature type="compositionally biased region" description="Low complexity" evidence="7">
    <location>
        <begin position="93"/>
        <end position="109"/>
    </location>
</feature>
<keyword evidence="2 6" id="KW-0547">Nucleotide-binding</keyword>
<evidence type="ECO:0000313" key="9">
    <source>
        <dbReference type="EMBL" id="CAI4215142.1"/>
    </source>
</evidence>
<dbReference type="Gene3D" id="3.30.200.20">
    <property type="entry name" value="Phosphorylase Kinase, domain 1"/>
    <property type="match status" value="1"/>
</dbReference>
<feature type="binding site" evidence="6">
    <location>
        <position position="514"/>
    </location>
    <ligand>
        <name>ATP</name>
        <dbReference type="ChEBI" id="CHEBI:30616"/>
    </ligand>
</feature>
<organism evidence="9 10">
    <name type="scientific">Parascedosporium putredinis</name>
    <dbReference type="NCBI Taxonomy" id="1442378"/>
    <lineage>
        <taxon>Eukaryota</taxon>
        <taxon>Fungi</taxon>
        <taxon>Dikarya</taxon>
        <taxon>Ascomycota</taxon>
        <taxon>Pezizomycotina</taxon>
        <taxon>Sordariomycetes</taxon>
        <taxon>Hypocreomycetidae</taxon>
        <taxon>Microascales</taxon>
        <taxon>Microascaceae</taxon>
        <taxon>Parascedosporium</taxon>
    </lineage>
</organism>
<dbReference type="InterPro" id="IPR008271">
    <property type="entry name" value="Ser/Thr_kinase_AS"/>
</dbReference>
<dbReference type="EMBL" id="CALLCH030000012">
    <property type="protein sequence ID" value="CAI4215142.1"/>
    <property type="molecule type" value="Genomic_DNA"/>
</dbReference>
<keyword evidence="10" id="KW-1185">Reference proteome</keyword>
<feature type="region of interest" description="Disordered" evidence="7">
    <location>
        <begin position="334"/>
        <end position="449"/>
    </location>
</feature>
<feature type="compositionally biased region" description="Low complexity" evidence="7">
    <location>
        <begin position="395"/>
        <end position="409"/>
    </location>
</feature>
<dbReference type="Pfam" id="PF00069">
    <property type="entry name" value="Pkinase"/>
    <property type="match status" value="1"/>
</dbReference>
<dbReference type="InterPro" id="IPR011009">
    <property type="entry name" value="Kinase-like_dom_sf"/>
</dbReference>
<dbReference type="Proteomes" id="UP000838763">
    <property type="component" value="Unassembled WGS sequence"/>
</dbReference>
<protein>
    <recommendedName>
        <fullName evidence="8">Protein kinase domain-containing protein</fullName>
    </recommendedName>
</protein>
<dbReference type="GO" id="GO:0005737">
    <property type="term" value="C:cytoplasm"/>
    <property type="evidence" value="ECO:0007669"/>
    <property type="project" value="TreeGrafter"/>
</dbReference>
<feature type="domain" description="Protein kinase" evidence="8">
    <location>
        <begin position="475"/>
        <end position="793"/>
    </location>
</feature>
<evidence type="ECO:0000256" key="4">
    <source>
        <dbReference type="ARBA" id="ARBA00022840"/>
    </source>
</evidence>
<evidence type="ECO:0000313" key="10">
    <source>
        <dbReference type="Proteomes" id="UP000838763"/>
    </source>
</evidence>